<name>A0A9N9Y3Y7_9HYPO</name>
<dbReference type="OrthoDB" id="5137723at2759"/>
<evidence type="ECO:0000313" key="2">
    <source>
        <dbReference type="Proteomes" id="UP000754883"/>
    </source>
</evidence>
<reference evidence="1 2" key="2">
    <citation type="submission" date="2021-10" db="EMBL/GenBank/DDBJ databases">
        <authorList>
            <person name="Piombo E."/>
        </authorList>
    </citation>
    <scope>NUCLEOTIDE SEQUENCE [LARGE SCALE GENOMIC DNA]</scope>
</reference>
<protein>
    <submittedName>
        <fullName evidence="1">Uncharacterized protein</fullName>
    </submittedName>
</protein>
<keyword evidence="2" id="KW-1185">Reference proteome</keyword>
<dbReference type="EMBL" id="CABFNO020001527">
    <property type="protein sequence ID" value="CAG9994606.1"/>
    <property type="molecule type" value="Genomic_DNA"/>
</dbReference>
<evidence type="ECO:0000313" key="1">
    <source>
        <dbReference type="EMBL" id="CAG9994606.1"/>
    </source>
</evidence>
<sequence length="187" mass="22117">MPGYQDNIGDWTLRRREGEEQLDLLAADRDRTHRAQVRKAGRKVFTFKPSYKQVCLRRNATVAEAGGSSRPWFVHGVQIVAKGKRVKITWRIQRRWMSEWDQYNLGWRCEIGGSTRSSGSGEVINHISLEYDFIKAFVSPLYPYLRDAQKHFYHDKSPSNDEVRRWLGDINDIRRRDIFINCFIRRL</sequence>
<dbReference type="Proteomes" id="UP000754883">
    <property type="component" value="Unassembled WGS sequence"/>
</dbReference>
<comment type="caution">
    <text evidence="1">The sequence shown here is derived from an EMBL/GenBank/DDBJ whole genome shotgun (WGS) entry which is preliminary data.</text>
</comment>
<reference evidence="2" key="1">
    <citation type="submission" date="2019-06" db="EMBL/GenBank/DDBJ databases">
        <authorList>
            <person name="Broberg M."/>
        </authorList>
    </citation>
    <scope>NUCLEOTIDE SEQUENCE [LARGE SCALE GENOMIC DNA]</scope>
</reference>
<feature type="non-terminal residue" evidence="1">
    <location>
        <position position="1"/>
    </location>
</feature>
<proteinExistence type="predicted"/>
<dbReference type="AlphaFoldDB" id="A0A9N9Y3Y7"/>
<accession>A0A9N9Y3Y7</accession>
<gene>
    <name evidence="1" type="ORF">CBYS24578_00013522</name>
</gene>
<organism evidence="1 2">
    <name type="scientific">Clonostachys byssicola</name>
    <dbReference type="NCBI Taxonomy" id="160290"/>
    <lineage>
        <taxon>Eukaryota</taxon>
        <taxon>Fungi</taxon>
        <taxon>Dikarya</taxon>
        <taxon>Ascomycota</taxon>
        <taxon>Pezizomycotina</taxon>
        <taxon>Sordariomycetes</taxon>
        <taxon>Hypocreomycetidae</taxon>
        <taxon>Hypocreales</taxon>
        <taxon>Bionectriaceae</taxon>
        <taxon>Clonostachys</taxon>
    </lineage>
</organism>